<gene>
    <name evidence="1" type="ORF">ID255_23360</name>
</gene>
<proteinExistence type="predicted"/>
<comment type="caution">
    <text evidence="1">The sequence shown here is derived from an EMBL/GenBank/DDBJ whole genome shotgun (WGS) entry which is preliminary data.</text>
</comment>
<organism evidence="1 2">
    <name type="scientific">Escherichia coli</name>
    <dbReference type="NCBI Taxonomy" id="562"/>
    <lineage>
        <taxon>Bacteria</taxon>
        <taxon>Pseudomonadati</taxon>
        <taxon>Pseudomonadota</taxon>
        <taxon>Gammaproteobacteria</taxon>
        <taxon>Enterobacterales</taxon>
        <taxon>Enterobacteriaceae</taxon>
        <taxon>Escherichia</taxon>
    </lineage>
</organism>
<evidence type="ECO:0000313" key="2">
    <source>
        <dbReference type="Proteomes" id="UP000682682"/>
    </source>
</evidence>
<accession>A0ACC5U3R2</accession>
<name>A0ACC5U3R2_ECOLX</name>
<sequence>MTRFAKNIICSMSLAASDFISFVFSLYLSLAILSVTLMDFENRVPENQIESWVVTPTY</sequence>
<protein>
    <submittedName>
        <fullName evidence="1">Uncharacterized protein</fullName>
    </submittedName>
</protein>
<reference evidence="1 2" key="1">
    <citation type="journal article" date="2021" name="Diagn. Microbiol. Infect. Dis.">
        <title>Molecular epidemiology of NDM-5-producing Escherichia coli high-risk clones identified in two Italian hospitals in 2017-2019.</title>
        <authorList>
            <person name="Bibbolino G."/>
            <person name="Di Lella F.M."/>
            <person name="Oliva A."/>
            <person name="Lichtner M."/>
            <person name="Del Borgo C."/>
            <person name="Raponi G."/>
            <person name="Trancassini M."/>
            <person name="Mengoni F."/>
            <person name="Arcari G."/>
            <person name="Antonelli G."/>
            <person name="Carattoli A."/>
        </authorList>
    </citation>
    <scope>NUCLEOTIDE SEQUENCE [LARGE SCALE GENOMIC DNA]</scope>
    <source>
        <strain evidence="1 2">LT-1</strain>
    </source>
</reference>
<dbReference type="EMBL" id="JACZEO010000071">
    <property type="protein sequence ID" value="MBT2808486.1"/>
    <property type="molecule type" value="Genomic_DNA"/>
</dbReference>
<dbReference type="Proteomes" id="UP000682682">
    <property type="component" value="Unassembled WGS sequence"/>
</dbReference>
<evidence type="ECO:0000313" key="1">
    <source>
        <dbReference type="EMBL" id="MBT2808486.1"/>
    </source>
</evidence>